<evidence type="ECO:0000259" key="3">
    <source>
        <dbReference type="PROSITE" id="PS51387"/>
    </source>
</evidence>
<keyword evidence="2" id="KW-0274">FAD</keyword>
<evidence type="ECO:0000256" key="2">
    <source>
        <dbReference type="ARBA" id="ARBA00022827"/>
    </source>
</evidence>
<keyword evidence="5" id="KW-1185">Reference proteome</keyword>
<protein>
    <recommendedName>
        <fullName evidence="3">FAD-binding PCMH-type domain-containing protein</fullName>
    </recommendedName>
</protein>
<dbReference type="SUPFAM" id="SSF55103">
    <property type="entry name" value="FAD-linked oxidases, C-terminal domain"/>
    <property type="match status" value="1"/>
</dbReference>
<dbReference type="Gene3D" id="3.40.462.10">
    <property type="entry name" value="FAD-linked oxidases, C-terminal domain"/>
    <property type="match status" value="1"/>
</dbReference>
<dbReference type="InterPro" id="IPR016170">
    <property type="entry name" value="Cytok_DH_C_sf"/>
</dbReference>
<dbReference type="GO" id="GO:1903457">
    <property type="term" value="P:lactate catabolic process"/>
    <property type="evidence" value="ECO:0007669"/>
    <property type="project" value="TreeGrafter"/>
</dbReference>
<dbReference type="Pfam" id="PF01565">
    <property type="entry name" value="FAD_binding_4"/>
    <property type="match status" value="1"/>
</dbReference>
<dbReference type="InterPro" id="IPR006094">
    <property type="entry name" value="Oxid_FAD_bind_N"/>
</dbReference>
<sequence length="391" mass="43752">MLYRMNKILEVNEKLAYIAVEPGVTFFDIYNHVRDNNLGVWPSVPGLGWGSVVGNTLDRGFGYTSHGDHHNFICGLEVVLANGDIVRTGQWAIEESKAGPACKMSFGPQIEGLFVQSNLGIVTKMALWVQPQPQVCMSVQIHGEEAEDIVPLIDVLGKLYQEGVLQNDPNIVNVFNYAALQTQRAKYHEGEGPLTYEETKRLQKDLGGGYWLCSLHFYGYKGMVTARFQALKEVFDKTFPQARIESDWYEGADQKLLDAEAVKSRPLGAGVPSMDRVKTFSFNLPLGSANFGAHTDVSPILPRDGKSVWAWFQEALKIVNSYGYDLIVGGHLFQKHVVFVHPYIFNRDDPSNLEIAHKMTTELLAKSNELKHPSYRAHLMWMGSSVHSSTD</sequence>
<dbReference type="PANTHER" id="PTHR11748:SF114">
    <property type="entry name" value="ARYL-ALCOHOL OXIDASE VANILLYL-ALCOHOL OXIDASE (AFU_ORTHOLOGUE AFUA_3G09500)-RELATED"/>
    <property type="match status" value="1"/>
</dbReference>
<dbReference type="EMBL" id="JAXLQG010000014">
    <property type="protein sequence ID" value="KAK5532937.1"/>
    <property type="molecule type" value="Genomic_DNA"/>
</dbReference>
<name>A0AAV9Q0Z6_9PEZI</name>
<dbReference type="AlphaFoldDB" id="A0AAV9Q0Z6"/>
<accession>A0AAV9Q0Z6</accession>
<dbReference type="PANTHER" id="PTHR11748">
    <property type="entry name" value="D-LACTATE DEHYDROGENASE"/>
    <property type="match status" value="1"/>
</dbReference>
<dbReference type="InterPro" id="IPR016164">
    <property type="entry name" value="FAD-linked_Oxase-like_C"/>
</dbReference>
<dbReference type="GO" id="GO:0008720">
    <property type="term" value="F:D-lactate dehydrogenase (NAD+) activity"/>
    <property type="evidence" value="ECO:0007669"/>
    <property type="project" value="TreeGrafter"/>
</dbReference>
<comment type="caution">
    <text evidence="4">The sequence shown here is derived from an EMBL/GenBank/DDBJ whole genome shotgun (WGS) entry which is preliminary data.</text>
</comment>
<reference evidence="4 5" key="1">
    <citation type="submission" date="2023-06" db="EMBL/GenBank/DDBJ databases">
        <title>Black Yeasts Isolated from many extreme environments.</title>
        <authorList>
            <person name="Coleine C."/>
            <person name="Stajich J.E."/>
            <person name="Selbmann L."/>
        </authorList>
    </citation>
    <scope>NUCLEOTIDE SEQUENCE [LARGE SCALE GENOMIC DNA]</scope>
    <source>
        <strain evidence="4 5">CCFEE 5887</strain>
    </source>
</reference>
<gene>
    <name evidence="4" type="ORF">LTR25_007641</name>
</gene>
<dbReference type="GO" id="GO:0071949">
    <property type="term" value="F:FAD binding"/>
    <property type="evidence" value="ECO:0007669"/>
    <property type="project" value="InterPro"/>
</dbReference>
<dbReference type="Gene3D" id="3.30.465.10">
    <property type="match status" value="1"/>
</dbReference>
<dbReference type="GO" id="GO:0005739">
    <property type="term" value="C:mitochondrion"/>
    <property type="evidence" value="ECO:0007669"/>
    <property type="project" value="TreeGrafter"/>
</dbReference>
<proteinExistence type="predicted"/>
<keyword evidence="1" id="KW-0285">Flavoprotein</keyword>
<dbReference type="SUPFAM" id="SSF56176">
    <property type="entry name" value="FAD-binding/transporter-associated domain-like"/>
    <property type="match status" value="1"/>
</dbReference>
<organism evidence="4 5">
    <name type="scientific">Vermiconidia calcicola</name>
    <dbReference type="NCBI Taxonomy" id="1690605"/>
    <lineage>
        <taxon>Eukaryota</taxon>
        <taxon>Fungi</taxon>
        <taxon>Dikarya</taxon>
        <taxon>Ascomycota</taxon>
        <taxon>Pezizomycotina</taxon>
        <taxon>Dothideomycetes</taxon>
        <taxon>Dothideomycetidae</taxon>
        <taxon>Mycosphaerellales</taxon>
        <taxon>Extremaceae</taxon>
        <taxon>Vermiconidia</taxon>
    </lineage>
</organism>
<evidence type="ECO:0000313" key="5">
    <source>
        <dbReference type="Proteomes" id="UP001345827"/>
    </source>
</evidence>
<dbReference type="InterPro" id="IPR036318">
    <property type="entry name" value="FAD-bd_PCMH-like_sf"/>
</dbReference>
<feature type="domain" description="FAD-binding PCMH-type" evidence="3">
    <location>
        <begin position="1"/>
        <end position="132"/>
    </location>
</feature>
<dbReference type="Proteomes" id="UP001345827">
    <property type="component" value="Unassembled WGS sequence"/>
</dbReference>
<dbReference type="InterPro" id="IPR016169">
    <property type="entry name" value="FAD-bd_PCMH_sub2"/>
</dbReference>
<dbReference type="GO" id="GO:0004458">
    <property type="term" value="F:D-lactate dehydrogenase (cytochrome) activity"/>
    <property type="evidence" value="ECO:0007669"/>
    <property type="project" value="TreeGrafter"/>
</dbReference>
<evidence type="ECO:0000313" key="4">
    <source>
        <dbReference type="EMBL" id="KAK5532937.1"/>
    </source>
</evidence>
<evidence type="ECO:0000256" key="1">
    <source>
        <dbReference type="ARBA" id="ARBA00022630"/>
    </source>
</evidence>
<dbReference type="InterPro" id="IPR016166">
    <property type="entry name" value="FAD-bd_PCMH"/>
</dbReference>
<dbReference type="PROSITE" id="PS51387">
    <property type="entry name" value="FAD_PCMH"/>
    <property type="match status" value="1"/>
</dbReference>